<name>A0A1I2IZY7_9FLAO</name>
<accession>A0A1I2IZY7</accession>
<reference evidence="2" key="1">
    <citation type="submission" date="2016-10" db="EMBL/GenBank/DDBJ databases">
        <authorList>
            <person name="Varghese N."/>
            <person name="Submissions S."/>
        </authorList>
    </citation>
    <scope>NUCLEOTIDE SEQUENCE [LARGE SCALE GENOMIC DNA]</scope>
    <source>
        <strain evidence="2">CGMCC 1.9227</strain>
    </source>
</reference>
<organism evidence="1 2">
    <name type="scientific">Flavobacterium xueshanense</name>
    <dbReference type="NCBI Taxonomy" id="935223"/>
    <lineage>
        <taxon>Bacteria</taxon>
        <taxon>Pseudomonadati</taxon>
        <taxon>Bacteroidota</taxon>
        <taxon>Flavobacteriia</taxon>
        <taxon>Flavobacteriales</taxon>
        <taxon>Flavobacteriaceae</taxon>
        <taxon>Flavobacterium</taxon>
    </lineage>
</organism>
<keyword evidence="2" id="KW-1185">Reference proteome</keyword>
<sequence>MKHLKIIILLLYSILSNGQENYSELKNQLSEIENYTKFIDSTSKEHKEGIAEGPIIYKNLFRKNGGWDAYYLSDNGNNPLRIKYSQTGFKTVETYKLYYKNSKLIYAEFVEEYLNKKSKTNQTRFYFQNGNLINQTNIETSNLDLNELLREEKRIKEYYYKK</sequence>
<evidence type="ECO:0000313" key="1">
    <source>
        <dbReference type="EMBL" id="SFF46041.1"/>
    </source>
</evidence>
<dbReference type="Proteomes" id="UP000198596">
    <property type="component" value="Unassembled WGS sequence"/>
</dbReference>
<protein>
    <recommendedName>
        <fullName evidence="3">MORN repeat variant</fullName>
    </recommendedName>
</protein>
<proteinExistence type="predicted"/>
<gene>
    <name evidence="1" type="ORF">SAMN04488131_12519</name>
</gene>
<evidence type="ECO:0000313" key="2">
    <source>
        <dbReference type="Proteomes" id="UP000198596"/>
    </source>
</evidence>
<dbReference type="OrthoDB" id="1447716at2"/>
<evidence type="ECO:0008006" key="3">
    <source>
        <dbReference type="Google" id="ProtNLM"/>
    </source>
</evidence>
<dbReference type="RefSeq" id="WP_143071111.1">
    <property type="nucleotide sequence ID" value="NZ_FONQ01000025.1"/>
</dbReference>
<dbReference type="EMBL" id="FONQ01000025">
    <property type="protein sequence ID" value="SFF46041.1"/>
    <property type="molecule type" value="Genomic_DNA"/>
</dbReference>
<dbReference type="STRING" id="935223.SAMN04488131_12519"/>
<dbReference type="AlphaFoldDB" id="A0A1I2IZY7"/>